<dbReference type="EMBL" id="JAGSOT010000065">
    <property type="protein sequence ID" value="MBR7797672.1"/>
    <property type="molecule type" value="Genomic_DNA"/>
</dbReference>
<dbReference type="InterPro" id="IPR006938">
    <property type="entry name" value="DUF624"/>
</dbReference>
<feature type="transmembrane region" description="Helical" evidence="1">
    <location>
        <begin position="65"/>
        <end position="92"/>
    </location>
</feature>
<proteinExistence type="predicted"/>
<dbReference type="AlphaFoldDB" id="A0A941ICS1"/>
<name>A0A941ICS1_9BACI</name>
<feature type="transmembrane region" description="Helical" evidence="1">
    <location>
        <begin position="12"/>
        <end position="45"/>
    </location>
</feature>
<comment type="caution">
    <text evidence="2">The sequence shown here is derived from an EMBL/GenBank/DDBJ whole genome shotgun (WGS) entry which is preliminary data.</text>
</comment>
<evidence type="ECO:0000256" key="1">
    <source>
        <dbReference type="SAM" id="Phobius"/>
    </source>
</evidence>
<dbReference type="RefSeq" id="WP_166530815.1">
    <property type="nucleotide sequence ID" value="NZ_JAGSOT010000065.1"/>
</dbReference>
<dbReference type="Proteomes" id="UP000675284">
    <property type="component" value="Unassembled WGS sequence"/>
</dbReference>
<feature type="transmembrane region" description="Helical" evidence="1">
    <location>
        <begin position="147"/>
        <end position="180"/>
    </location>
</feature>
<accession>A0A941ICS1</accession>
<evidence type="ECO:0000313" key="3">
    <source>
        <dbReference type="Proteomes" id="UP000675284"/>
    </source>
</evidence>
<protein>
    <submittedName>
        <fullName evidence="2">DUF624 domain-containing protein</fullName>
    </submittedName>
</protein>
<keyword evidence="3" id="KW-1185">Reference proteome</keyword>
<sequence length="190" mass="22118">MIERYALFIQKLYWFAYLQILWLLFTTCGLIIFGIFPATYALFSVWKMQNNVSTGEVFRSFRNEYFSSFILLNKAGLLWQAMLVIISSNLLIVDREYSLVKLAVLGMLGLITLSIIHFFQYADLERQAILQIKRSFSLLFLHPRENVIYMMIFIGMIVTIRFLPGLSFFFGISFPVYLTVKLGKVKSSIV</sequence>
<evidence type="ECO:0000313" key="2">
    <source>
        <dbReference type="EMBL" id="MBR7797672.1"/>
    </source>
</evidence>
<keyword evidence="1" id="KW-0472">Membrane</keyword>
<reference evidence="2" key="1">
    <citation type="submission" date="2021-04" db="EMBL/GenBank/DDBJ databases">
        <title>Isolation and polyphasic classification of algal microorganism.</title>
        <authorList>
            <person name="Wang S."/>
        </authorList>
    </citation>
    <scope>NUCLEOTIDE SEQUENCE</scope>
    <source>
        <strain evidence="2">720a</strain>
    </source>
</reference>
<feature type="transmembrane region" description="Helical" evidence="1">
    <location>
        <begin position="99"/>
        <end position="119"/>
    </location>
</feature>
<keyword evidence="1" id="KW-1133">Transmembrane helix</keyword>
<dbReference type="Pfam" id="PF04854">
    <property type="entry name" value="DUF624"/>
    <property type="match status" value="1"/>
</dbReference>
<keyword evidence="1" id="KW-0812">Transmembrane</keyword>
<organism evidence="2 3">
    <name type="scientific">Virgibacillus salarius</name>
    <dbReference type="NCBI Taxonomy" id="447199"/>
    <lineage>
        <taxon>Bacteria</taxon>
        <taxon>Bacillati</taxon>
        <taxon>Bacillota</taxon>
        <taxon>Bacilli</taxon>
        <taxon>Bacillales</taxon>
        <taxon>Bacillaceae</taxon>
        <taxon>Virgibacillus</taxon>
    </lineage>
</organism>
<gene>
    <name evidence="2" type="ORF">KCX74_16710</name>
</gene>